<dbReference type="AlphaFoldDB" id="A0A0S7YBH8"/>
<evidence type="ECO:0000256" key="1">
    <source>
        <dbReference type="SAM" id="Phobius"/>
    </source>
</evidence>
<feature type="transmembrane region" description="Helical" evidence="1">
    <location>
        <begin position="46"/>
        <end position="62"/>
    </location>
</feature>
<dbReference type="Proteomes" id="UP000051012">
    <property type="component" value="Unassembled WGS sequence"/>
</dbReference>
<organism evidence="2 3">
    <name type="scientific">candidate division TA06 bacterium DG_78</name>
    <dbReference type="NCBI Taxonomy" id="1703772"/>
    <lineage>
        <taxon>Bacteria</taxon>
        <taxon>Bacteria division TA06</taxon>
    </lineage>
</organism>
<gene>
    <name evidence="2" type="ORF">AMJ52_07970</name>
</gene>
<accession>A0A0S7YBH8</accession>
<evidence type="ECO:0000313" key="3">
    <source>
        <dbReference type="Proteomes" id="UP000051012"/>
    </source>
</evidence>
<feature type="transmembrane region" description="Helical" evidence="1">
    <location>
        <begin position="22"/>
        <end position="40"/>
    </location>
</feature>
<comment type="caution">
    <text evidence="2">The sequence shown here is derived from an EMBL/GenBank/DDBJ whole genome shotgun (WGS) entry which is preliminary data.</text>
</comment>
<feature type="transmembrane region" description="Helical" evidence="1">
    <location>
        <begin position="161"/>
        <end position="183"/>
    </location>
</feature>
<keyword evidence="1" id="KW-0812">Transmembrane</keyword>
<keyword evidence="1" id="KW-0472">Membrane</keyword>
<dbReference type="EMBL" id="LJNI01000111">
    <property type="protein sequence ID" value="KPJ71946.1"/>
    <property type="molecule type" value="Genomic_DNA"/>
</dbReference>
<feature type="transmembrane region" description="Helical" evidence="1">
    <location>
        <begin position="135"/>
        <end position="155"/>
    </location>
</feature>
<proteinExistence type="predicted"/>
<feature type="transmembrane region" description="Helical" evidence="1">
    <location>
        <begin position="108"/>
        <end position="128"/>
    </location>
</feature>
<evidence type="ECO:0000313" key="2">
    <source>
        <dbReference type="EMBL" id="KPJ71946.1"/>
    </source>
</evidence>
<protein>
    <submittedName>
        <fullName evidence="2">Uncharacterized protein</fullName>
    </submittedName>
</protein>
<reference evidence="2 3" key="1">
    <citation type="journal article" date="2015" name="Microbiome">
        <title>Genomic resolution of linkages in carbon, nitrogen, and sulfur cycling among widespread estuary sediment bacteria.</title>
        <authorList>
            <person name="Baker B.J."/>
            <person name="Lazar C.S."/>
            <person name="Teske A.P."/>
            <person name="Dick G.J."/>
        </authorList>
    </citation>
    <scope>NUCLEOTIDE SEQUENCE [LARGE SCALE GENOMIC DNA]</scope>
    <source>
        <strain evidence="2">DG_78</strain>
    </source>
</reference>
<feature type="transmembrane region" description="Helical" evidence="1">
    <location>
        <begin position="83"/>
        <end position="102"/>
    </location>
</feature>
<name>A0A0S7YBH8_UNCT6</name>
<keyword evidence="1" id="KW-1133">Transmembrane helix</keyword>
<sequence length="199" mass="22011">MMDPVAVGEVEKRARSALRQDGMAIIIAGVAFAILAPFFLDDRLGFLFILGTGLYVFLPEILRKTFVYPRIGFVKFKERKAKPWKLLISTVILVLFVIVLKLNAYNWLLPLYLGTVFGVIAYVIGYLYKTVVEYFLAGVILLSGMGGLVATMHGVDPGVVTAFQLWILAAVLVLVGSVQFTIFMHKNPLTKEHVDEAAG</sequence>